<dbReference type="Proteomes" id="UP001501920">
    <property type="component" value="Chromosome 13"/>
</dbReference>
<dbReference type="AlphaFoldDB" id="A0AAR2JPC0"/>
<protein>
    <submittedName>
        <fullName evidence="1">Uncharacterized protein</fullName>
    </submittedName>
</protein>
<reference evidence="1 2" key="1">
    <citation type="submission" date="2020-10" db="EMBL/GenBank/DDBJ databases">
        <title>Pygocentrus nattereri (red-bellied piranha) genome, fPygNat1, primary haplotype.</title>
        <authorList>
            <person name="Myers G."/>
            <person name="Meyer A."/>
            <person name="Karagic N."/>
            <person name="Pippel M."/>
            <person name="Winkler S."/>
            <person name="Tracey A."/>
            <person name="Wood J."/>
            <person name="Formenti G."/>
            <person name="Howe K."/>
            <person name="Fedrigo O."/>
            <person name="Jarvis E.D."/>
        </authorList>
    </citation>
    <scope>NUCLEOTIDE SEQUENCE [LARGE SCALE GENOMIC DNA]</scope>
</reference>
<organism evidence="1 2">
    <name type="scientific">Pygocentrus nattereri</name>
    <name type="common">Red-bellied piranha</name>
    <dbReference type="NCBI Taxonomy" id="42514"/>
    <lineage>
        <taxon>Eukaryota</taxon>
        <taxon>Metazoa</taxon>
        <taxon>Chordata</taxon>
        <taxon>Craniata</taxon>
        <taxon>Vertebrata</taxon>
        <taxon>Euteleostomi</taxon>
        <taxon>Actinopterygii</taxon>
        <taxon>Neopterygii</taxon>
        <taxon>Teleostei</taxon>
        <taxon>Ostariophysi</taxon>
        <taxon>Characiformes</taxon>
        <taxon>Characoidei</taxon>
        <taxon>Pygocentrus</taxon>
    </lineage>
</organism>
<evidence type="ECO:0000313" key="1">
    <source>
        <dbReference type="Ensembl" id="ENSPNAP00000052034.1"/>
    </source>
</evidence>
<evidence type="ECO:0000313" key="2">
    <source>
        <dbReference type="Proteomes" id="UP001501920"/>
    </source>
</evidence>
<reference evidence="1" key="2">
    <citation type="submission" date="2025-08" db="UniProtKB">
        <authorList>
            <consortium name="Ensembl"/>
        </authorList>
    </citation>
    <scope>IDENTIFICATION</scope>
</reference>
<proteinExistence type="predicted"/>
<keyword evidence="2" id="KW-1185">Reference proteome</keyword>
<reference evidence="1" key="3">
    <citation type="submission" date="2025-09" db="UniProtKB">
        <authorList>
            <consortium name="Ensembl"/>
        </authorList>
    </citation>
    <scope>IDENTIFICATION</scope>
</reference>
<dbReference type="Ensembl" id="ENSPNAT00000076466.1">
    <property type="protein sequence ID" value="ENSPNAP00000052034.1"/>
    <property type="gene ID" value="ENSPNAG00000034895.1"/>
</dbReference>
<sequence>LLTVGLKCITIKWMNPDPPTYNLWIQKVWDIYQMEQITYLVRIQKDIFIKIWSPVRDLLMQTTPTK</sequence>
<name>A0AAR2JPC0_PYGNA</name>
<accession>A0AAR2JPC0</accession>
<dbReference type="GeneTree" id="ENSGT00940000178382"/>